<reference evidence="2 3" key="1">
    <citation type="journal article" date="2015" name="Genome Announc.">
        <title>Expanding the biotechnology potential of lactobacilli through comparative genomics of 213 strains and associated genera.</title>
        <authorList>
            <person name="Sun Z."/>
            <person name="Harris H.M."/>
            <person name="McCann A."/>
            <person name="Guo C."/>
            <person name="Argimon S."/>
            <person name="Zhang W."/>
            <person name="Yang X."/>
            <person name="Jeffery I.B."/>
            <person name="Cooney J.C."/>
            <person name="Kagawa T.F."/>
            <person name="Liu W."/>
            <person name="Song Y."/>
            <person name="Salvetti E."/>
            <person name="Wrobel A."/>
            <person name="Rasinkangas P."/>
            <person name="Parkhill J."/>
            <person name="Rea M.C."/>
            <person name="O'Sullivan O."/>
            <person name="Ritari J."/>
            <person name="Douillard F.P."/>
            <person name="Paul Ross R."/>
            <person name="Yang R."/>
            <person name="Briner A.E."/>
            <person name="Felis G.E."/>
            <person name="de Vos W.M."/>
            <person name="Barrangou R."/>
            <person name="Klaenhammer T.R."/>
            <person name="Caufield P.W."/>
            <person name="Cui Y."/>
            <person name="Zhang H."/>
            <person name="O'Toole P.W."/>
        </authorList>
    </citation>
    <scope>NUCLEOTIDE SEQUENCE [LARGE SCALE GENOMIC DNA]</scope>
    <source>
        <strain evidence="2 3">DSM 15638</strain>
    </source>
</reference>
<dbReference type="SMART" id="SM00347">
    <property type="entry name" value="HTH_MARR"/>
    <property type="match status" value="1"/>
</dbReference>
<dbReference type="PANTHER" id="PTHR33164">
    <property type="entry name" value="TRANSCRIPTIONAL REGULATOR, MARR FAMILY"/>
    <property type="match status" value="1"/>
</dbReference>
<proteinExistence type="predicted"/>
<comment type="caution">
    <text evidence="2">The sequence shown here is derived from an EMBL/GenBank/DDBJ whole genome shotgun (WGS) entry which is preliminary data.</text>
</comment>
<dbReference type="InterPro" id="IPR036388">
    <property type="entry name" value="WH-like_DNA-bd_sf"/>
</dbReference>
<dbReference type="GO" id="GO:0003700">
    <property type="term" value="F:DNA-binding transcription factor activity"/>
    <property type="evidence" value="ECO:0007669"/>
    <property type="project" value="InterPro"/>
</dbReference>
<dbReference type="InterPro" id="IPR039422">
    <property type="entry name" value="MarR/SlyA-like"/>
</dbReference>
<dbReference type="Pfam" id="PF12802">
    <property type="entry name" value="MarR_2"/>
    <property type="match status" value="1"/>
</dbReference>
<dbReference type="InterPro" id="IPR000835">
    <property type="entry name" value="HTH_MarR-typ"/>
</dbReference>
<evidence type="ECO:0000313" key="2">
    <source>
        <dbReference type="EMBL" id="KRK45479.1"/>
    </source>
</evidence>
<keyword evidence="3" id="KW-1185">Reference proteome</keyword>
<accession>A0A0R1HSA5</accession>
<dbReference type="PRINTS" id="PR00598">
    <property type="entry name" value="HTHMARR"/>
</dbReference>
<gene>
    <name evidence="2" type="ORF">FC66_GL001447</name>
</gene>
<evidence type="ECO:0000259" key="1">
    <source>
        <dbReference type="PROSITE" id="PS50995"/>
    </source>
</evidence>
<dbReference type="Gene3D" id="1.10.10.10">
    <property type="entry name" value="Winged helix-like DNA-binding domain superfamily/Winged helix DNA-binding domain"/>
    <property type="match status" value="1"/>
</dbReference>
<dbReference type="STRING" id="1423719.FC66_GL001447"/>
<dbReference type="Proteomes" id="UP000051450">
    <property type="component" value="Unassembled WGS sequence"/>
</dbReference>
<dbReference type="EMBL" id="AZDI01000008">
    <property type="protein sequence ID" value="KRK45479.1"/>
    <property type="molecule type" value="Genomic_DNA"/>
</dbReference>
<protein>
    <recommendedName>
        <fullName evidence="1">HTH marR-type domain-containing protein</fullName>
    </recommendedName>
</protein>
<dbReference type="GO" id="GO:0006950">
    <property type="term" value="P:response to stress"/>
    <property type="evidence" value="ECO:0007669"/>
    <property type="project" value="TreeGrafter"/>
</dbReference>
<dbReference type="InterPro" id="IPR036390">
    <property type="entry name" value="WH_DNA-bd_sf"/>
</dbReference>
<dbReference type="PATRIC" id="fig|1423719.4.peg.1471"/>
<feature type="domain" description="HTH marR-type" evidence="1">
    <location>
        <begin position="3"/>
        <end position="138"/>
    </location>
</feature>
<name>A0A0R1HSA5_9LACO</name>
<dbReference type="PROSITE" id="PS50995">
    <property type="entry name" value="HTH_MARR_2"/>
    <property type="match status" value="1"/>
</dbReference>
<sequence length="142" mass="16017">MMDMDLGYLLMSVSKKVKYQVNKELIKEGVTVQQWAVIKNIGLMSKTQLVTSADLAKRIDIDKATISGILRRLIDKNIVDKKVNPLDKRASRLKLTDSGKETYNRYSTIADKALAESIKVLSNDEKELMGQILTKLNDQTSQ</sequence>
<organism evidence="2 3">
    <name type="scientific">Dellaglioa algida DSM 15638</name>
    <dbReference type="NCBI Taxonomy" id="1423719"/>
    <lineage>
        <taxon>Bacteria</taxon>
        <taxon>Bacillati</taxon>
        <taxon>Bacillota</taxon>
        <taxon>Bacilli</taxon>
        <taxon>Lactobacillales</taxon>
        <taxon>Lactobacillaceae</taxon>
        <taxon>Dellaglioa</taxon>
    </lineage>
</organism>
<dbReference type="AlphaFoldDB" id="A0A0R1HSA5"/>
<evidence type="ECO:0000313" key="3">
    <source>
        <dbReference type="Proteomes" id="UP000051450"/>
    </source>
</evidence>
<dbReference type="PANTHER" id="PTHR33164:SF43">
    <property type="entry name" value="HTH-TYPE TRANSCRIPTIONAL REPRESSOR YETL"/>
    <property type="match status" value="1"/>
</dbReference>
<dbReference type="SUPFAM" id="SSF46785">
    <property type="entry name" value="Winged helix' DNA-binding domain"/>
    <property type="match status" value="1"/>
</dbReference>